<dbReference type="EMBL" id="CAXKWB010028891">
    <property type="protein sequence ID" value="CAL4134638.1"/>
    <property type="molecule type" value="Genomic_DNA"/>
</dbReference>
<comment type="caution">
    <text evidence="4">The sequence shown here is derived from an EMBL/GenBank/DDBJ whole genome shotgun (WGS) entry which is preliminary data.</text>
</comment>
<comment type="similarity">
    <text evidence="1">Belongs to the sulfotransferase 1 family.</text>
</comment>
<dbReference type="AlphaFoldDB" id="A0AAV2RTL6"/>
<proteinExistence type="inferred from homology"/>
<feature type="domain" description="Sulfotransferase" evidence="3">
    <location>
        <begin position="59"/>
        <end position="330"/>
    </location>
</feature>
<keyword evidence="5" id="KW-1185">Reference proteome</keyword>
<evidence type="ECO:0000256" key="2">
    <source>
        <dbReference type="ARBA" id="ARBA00022679"/>
    </source>
</evidence>
<sequence length="345" mass="40413">MSHTYPWSIHTIEDAMQKKVRQRFLGLSQGLVEVKGPGYIAPIQYANFAHNYYNFRFFPDDVVIMSHPKCGTTWMQEIIWTMRNNVDVHKAKTTPMKFRAPFLDMDFLKPAHLDYDSELLSQFTARHPDLDPMKEGIYIDHLVNTPRPRTMNTHLTFDLLNPDLINTAKIVYVSRNPRDACVSYFHHQRLIRVSEFIGDFEEFVEYWCQDLIGQGPFWAHVEQAWSKKDHPNVLFIFYEDLKEDILTQLQRLNAFLETNLTEDQLLKVAQHTTFESMKNSSTINNTAGAVSAGFFKANEGDFVRKGITGDWQNYFTPEIEKNIEAWMKKWNPISKQVPFKYILND</sequence>
<dbReference type="SUPFAM" id="SSF52540">
    <property type="entry name" value="P-loop containing nucleoside triphosphate hydrolases"/>
    <property type="match status" value="1"/>
</dbReference>
<gene>
    <name evidence="4" type="ORF">MNOR_LOCUS27445</name>
</gene>
<evidence type="ECO:0000313" key="5">
    <source>
        <dbReference type="Proteomes" id="UP001497623"/>
    </source>
</evidence>
<protein>
    <recommendedName>
        <fullName evidence="3">Sulfotransferase domain-containing protein</fullName>
    </recommendedName>
</protein>
<evidence type="ECO:0000313" key="4">
    <source>
        <dbReference type="EMBL" id="CAL4134638.1"/>
    </source>
</evidence>
<keyword evidence="2" id="KW-0808">Transferase</keyword>
<dbReference type="InterPro" id="IPR000863">
    <property type="entry name" value="Sulfotransferase_dom"/>
</dbReference>
<dbReference type="Pfam" id="PF00685">
    <property type="entry name" value="Sulfotransfer_1"/>
    <property type="match status" value="1"/>
</dbReference>
<evidence type="ECO:0000256" key="1">
    <source>
        <dbReference type="ARBA" id="ARBA00005771"/>
    </source>
</evidence>
<dbReference type="InterPro" id="IPR027417">
    <property type="entry name" value="P-loop_NTPase"/>
</dbReference>
<evidence type="ECO:0000259" key="3">
    <source>
        <dbReference type="Pfam" id="PF00685"/>
    </source>
</evidence>
<dbReference type="PANTHER" id="PTHR11783">
    <property type="entry name" value="SULFOTRANSFERASE SULT"/>
    <property type="match status" value="1"/>
</dbReference>
<reference evidence="4 5" key="1">
    <citation type="submission" date="2024-05" db="EMBL/GenBank/DDBJ databases">
        <authorList>
            <person name="Wallberg A."/>
        </authorList>
    </citation>
    <scope>NUCLEOTIDE SEQUENCE [LARGE SCALE GENOMIC DNA]</scope>
</reference>
<dbReference type="Gene3D" id="3.40.50.300">
    <property type="entry name" value="P-loop containing nucleotide triphosphate hydrolases"/>
    <property type="match status" value="1"/>
</dbReference>
<organism evidence="4 5">
    <name type="scientific">Meganyctiphanes norvegica</name>
    <name type="common">Northern krill</name>
    <name type="synonym">Thysanopoda norvegica</name>
    <dbReference type="NCBI Taxonomy" id="48144"/>
    <lineage>
        <taxon>Eukaryota</taxon>
        <taxon>Metazoa</taxon>
        <taxon>Ecdysozoa</taxon>
        <taxon>Arthropoda</taxon>
        <taxon>Crustacea</taxon>
        <taxon>Multicrustacea</taxon>
        <taxon>Malacostraca</taxon>
        <taxon>Eumalacostraca</taxon>
        <taxon>Eucarida</taxon>
        <taxon>Euphausiacea</taxon>
        <taxon>Euphausiidae</taxon>
        <taxon>Meganyctiphanes</taxon>
    </lineage>
</organism>
<dbReference type="GO" id="GO:0008146">
    <property type="term" value="F:sulfotransferase activity"/>
    <property type="evidence" value="ECO:0007669"/>
    <property type="project" value="InterPro"/>
</dbReference>
<name>A0AAV2RTL6_MEGNR</name>
<accession>A0AAV2RTL6</accession>
<dbReference type="Proteomes" id="UP001497623">
    <property type="component" value="Unassembled WGS sequence"/>
</dbReference>